<dbReference type="PANTHER" id="PTHR10039">
    <property type="entry name" value="AMELOGENIN"/>
    <property type="match status" value="1"/>
</dbReference>
<dbReference type="Pfam" id="PF24883">
    <property type="entry name" value="NPHP3_N"/>
    <property type="match status" value="1"/>
</dbReference>
<dbReference type="Gene3D" id="3.40.50.300">
    <property type="entry name" value="P-loop containing nucleotide triphosphate hydrolases"/>
    <property type="match status" value="1"/>
</dbReference>
<sequence>MTSPSPGEAWKALADECVHGALYDSPERQPFPRCLPGTRVHLLEKLHHAINHEERKIIWLSGESGSGKSAVAHTLAEEFRSNDALAATFFFSRRQSIRNTPARFWLTISYQLGLIHPRAKDLVIRAIANDPTLLKSERSRHDQFTQLVLAPLMFLRRYWDGTGKKMILLFDALDECEGSGYDHVDQLVDFFTEALQDGAPSFHVVMTSRPYFHIKNIMQHSSSVFSICMEDFDSKADIELFLRSSFDEIKCRHSLPVPYPSPSEADTLLLVDKVSHRFIVAATVVRLLKQKRSSELRPFVDALLQKQQMRSIDELYHDVIESSGHPSACPSLLALILSLRKSMSVNDIVSLINHDVRPTLDSMAAIVSVPPTDSSNPVTMYHTSLRDFLWDKTRSRHLYVAPSSAHCRLAHACLELMRRSLTKDVCRLGNPSLLHAEVDEFSARRDAVIAPALAYAVSHWLDHLCEATQDDRLYQLILTFVQEDLLCWIEMASVLDVLHTCTITLPRVIGRLQTWNSVSEGDLVVDLLYDAYRLVNEFFEPIRQSSLHVYHTALALSPTKIKLRQVYSKDIASANTIAVEGLDQHWSSVLRSIEFPDSEVHCISCDGRLAAVERHESGEDRRVELWDVMAGVMIASKP</sequence>
<dbReference type="OrthoDB" id="2663865at2759"/>
<evidence type="ECO:0000313" key="3">
    <source>
        <dbReference type="EMBL" id="EIW78941.1"/>
    </source>
</evidence>
<evidence type="ECO:0000313" key="4">
    <source>
        <dbReference type="Proteomes" id="UP000053558"/>
    </source>
</evidence>
<feature type="domain" description="NACHT" evidence="2">
    <location>
        <begin position="56"/>
        <end position="210"/>
    </location>
</feature>
<keyword evidence="1" id="KW-0677">Repeat</keyword>
<dbReference type="InterPro" id="IPR056884">
    <property type="entry name" value="NPHP3-like_N"/>
</dbReference>
<evidence type="ECO:0000259" key="2">
    <source>
        <dbReference type="PROSITE" id="PS50837"/>
    </source>
</evidence>
<keyword evidence="4" id="KW-1185">Reference proteome</keyword>
<reference evidence="4" key="1">
    <citation type="journal article" date="2012" name="Science">
        <title>The Paleozoic origin of enzymatic lignin decomposition reconstructed from 31 fungal genomes.</title>
        <authorList>
            <person name="Floudas D."/>
            <person name="Binder M."/>
            <person name="Riley R."/>
            <person name="Barry K."/>
            <person name="Blanchette R.A."/>
            <person name="Henrissat B."/>
            <person name="Martinez A.T."/>
            <person name="Otillar R."/>
            <person name="Spatafora J.W."/>
            <person name="Yadav J.S."/>
            <person name="Aerts A."/>
            <person name="Benoit I."/>
            <person name="Boyd A."/>
            <person name="Carlson A."/>
            <person name="Copeland A."/>
            <person name="Coutinho P.M."/>
            <person name="de Vries R.P."/>
            <person name="Ferreira P."/>
            <person name="Findley K."/>
            <person name="Foster B."/>
            <person name="Gaskell J."/>
            <person name="Glotzer D."/>
            <person name="Gorecki P."/>
            <person name="Heitman J."/>
            <person name="Hesse C."/>
            <person name="Hori C."/>
            <person name="Igarashi K."/>
            <person name="Jurgens J.A."/>
            <person name="Kallen N."/>
            <person name="Kersten P."/>
            <person name="Kohler A."/>
            <person name="Kuees U."/>
            <person name="Kumar T.K.A."/>
            <person name="Kuo A."/>
            <person name="LaButti K."/>
            <person name="Larrondo L.F."/>
            <person name="Lindquist E."/>
            <person name="Ling A."/>
            <person name="Lombard V."/>
            <person name="Lucas S."/>
            <person name="Lundell T."/>
            <person name="Martin R."/>
            <person name="McLaughlin D.J."/>
            <person name="Morgenstern I."/>
            <person name="Morin E."/>
            <person name="Murat C."/>
            <person name="Nagy L.G."/>
            <person name="Nolan M."/>
            <person name="Ohm R.A."/>
            <person name="Patyshakuliyeva A."/>
            <person name="Rokas A."/>
            <person name="Ruiz-Duenas F.J."/>
            <person name="Sabat G."/>
            <person name="Salamov A."/>
            <person name="Samejima M."/>
            <person name="Schmutz J."/>
            <person name="Slot J.C."/>
            <person name="St John F."/>
            <person name="Stenlid J."/>
            <person name="Sun H."/>
            <person name="Sun S."/>
            <person name="Syed K."/>
            <person name="Tsang A."/>
            <person name="Wiebenga A."/>
            <person name="Young D."/>
            <person name="Pisabarro A."/>
            <person name="Eastwood D.C."/>
            <person name="Martin F."/>
            <person name="Cullen D."/>
            <person name="Grigoriev I.V."/>
            <person name="Hibbett D.S."/>
        </authorList>
    </citation>
    <scope>NUCLEOTIDE SEQUENCE [LARGE SCALE GENOMIC DNA]</scope>
    <source>
        <strain evidence="4">RWD-64-598 SS2</strain>
    </source>
</reference>
<proteinExistence type="predicted"/>
<feature type="non-terminal residue" evidence="3">
    <location>
        <position position="638"/>
    </location>
</feature>
<dbReference type="KEGG" id="cput:CONPUDRAFT_126691"/>
<accession>A0A5M3MK14</accession>
<organism evidence="3 4">
    <name type="scientific">Coniophora puteana (strain RWD-64-598)</name>
    <name type="common">Brown rot fungus</name>
    <dbReference type="NCBI Taxonomy" id="741705"/>
    <lineage>
        <taxon>Eukaryota</taxon>
        <taxon>Fungi</taxon>
        <taxon>Dikarya</taxon>
        <taxon>Basidiomycota</taxon>
        <taxon>Agaricomycotina</taxon>
        <taxon>Agaricomycetes</taxon>
        <taxon>Agaricomycetidae</taxon>
        <taxon>Boletales</taxon>
        <taxon>Coniophorineae</taxon>
        <taxon>Coniophoraceae</taxon>
        <taxon>Coniophora</taxon>
    </lineage>
</organism>
<comment type="caution">
    <text evidence="3">The sequence shown here is derived from an EMBL/GenBank/DDBJ whole genome shotgun (WGS) entry which is preliminary data.</text>
</comment>
<dbReference type="EMBL" id="JH711581">
    <property type="protein sequence ID" value="EIW78941.1"/>
    <property type="molecule type" value="Genomic_DNA"/>
</dbReference>
<dbReference type="Proteomes" id="UP000053558">
    <property type="component" value="Unassembled WGS sequence"/>
</dbReference>
<dbReference type="AlphaFoldDB" id="A0A5M3MK14"/>
<dbReference type="SUPFAM" id="SSF52540">
    <property type="entry name" value="P-loop containing nucleoside triphosphate hydrolases"/>
    <property type="match status" value="1"/>
</dbReference>
<dbReference type="InterPro" id="IPR027417">
    <property type="entry name" value="P-loop_NTPase"/>
</dbReference>
<evidence type="ECO:0000256" key="1">
    <source>
        <dbReference type="ARBA" id="ARBA00022737"/>
    </source>
</evidence>
<dbReference type="InterPro" id="IPR007111">
    <property type="entry name" value="NACHT_NTPase"/>
</dbReference>
<dbReference type="PROSITE" id="PS50837">
    <property type="entry name" value="NACHT"/>
    <property type="match status" value="1"/>
</dbReference>
<dbReference type="PANTHER" id="PTHR10039:SF17">
    <property type="entry name" value="FUNGAL STAND N-TERMINAL GOODBYE DOMAIN-CONTAINING PROTEIN-RELATED"/>
    <property type="match status" value="1"/>
</dbReference>
<dbReference type="GeneID" id="19199999"/>
<dbReference type="OMA" id="HAINHEE"/>
<dbReference type="CDD" id="cd02019">
    <property type="entry name" value="NK"/>
    <property type="match status" value="1"/>
</dbReference>
<protein>
    <recommendedName>
        <fullName evidence="2">NACHT domain-containing protein</fullName>
    </recommendedName>
</protein>
<gene>
    <name evidence="3" type="ORF">CONPUDRAFT_126691</name>
</gene>
<dbReference type="RefSeq" id="XP_007770691.1">
    <property type="nucleotide sequence ID" value="XM_007772501.1"/>
</dbReference>
<name>A0A5M3MK14_CONPW</name>